<dbReference type="GO" id="GO:0005524">
    <property type="term" value="F:ATP binding"/>
    <property type="evidence" value="ECO:0007669"/>
    <property type="project" value="InterPro"/>
</dbReference>
<dbReference type="InterPro" id="IPR000719">
    <property type="entry name" value="Prot_kinase_dom"/>
</dbReference>
<evidence type="ECO:0000313" key="3">
    <source>
        <dbReference type="Proteomes" id="UP000516046"/>
    </source>
</evidence>
<accession>A0A7G9WJR0</accession>
<dbReference type="PANTHER" id="PTHR21310">
    <property type="entry name" value="AMINOGLYCOSIDE PHOSPHOTRANSFERASE-RELATED-RELATED"/>
    <property type="match status" value="1"/>
</dbReference>
<dbReference type="RefSeq" id="WP_212507991.1">
    <property type="nucleotide sequence ID" value="NZ_CP060696.1"/>
</dbReference>
<dbReference type="SUPFAM" id="SSF56112">
    <property type="entry name" value="Protein kinase-like (PK-like)"/>
    <property type="match status" value="1"/>
</dbReference>
<protein>
    <submittedName>
        <fullName evidence="2">Phosphotransferase</fullName>
    </submittedName>
</protein>
<keyword evidence="3" id="KW-1185">Reference proteome</keyword>
<dbReference type="EMBL" id="CP060696">
    <property type="protein sequence ID" value="QNO18922.1"/>
    <property type="molecule type" value="Genomic_DNA"/>
</dbReference>
<dbReference type="Proteomes" id="UP000516046">
    <property type="component" value="Chromosome"/>
</dbReference>
<evidence type="ECO:0000259" key="1">
    <source>
        <dbReference type="PROSITE" id="PS50011"/>
    </source>
</evidence>
<dbReference type="Pfam" id="PF01636">
    <property type="entry name" value="APH"/>
    <property type="match status" value="1"/>
</dbReference>
<proteinExistence type="predicted"/>
<dbReference type="Gene3D" id="3.90.1200.10">
    <property type="match status" value="1"/>
</dbReference>
<reference evidence="2 3" key="1">
    <citation type="submission" date="2020-08" db="EMBL/GenBank/DDBJ databases">
        <authorList>
            <person name="Ren C."/>
            <person name="Gu Y."/>
            <person name="Xu Y."/>
        </authorList>
    </citation>
    <scope>NUCLEOTIDE SEQUENCE [LARGE SCALE GENOMIC DNA]</scope>
    <source>
        <strain evidence="2 3">LBM18003</strain>
    </source>
</reference>
<dbReference type="InterPro" id="IPR011009">
    <property type="entry name" value="Kinase-like_dom_sf"/>
</dbReference>
<dbReference type="InterPro" id="IPR002575">
    <property type="entry name" value="Aminoglycoside_PTrfase"/>
</dbReference>
<feature type="domain" description="Protein kinase" evidence="1">
    <location>
        <begin position="6"/>
        <end position="285"/>
    </location>
</feature>
<keyword evidence="2" id="KW-0808">Transferase</keyword>
<sequence length="285" mass="32461">MKNYDTQNLQLLNRGGEADIYEWQNDRILRVLREYRRGGDAFEKDKYVFSLLAEHKISVPKVYEYCTADKNPAVIIQKINGVELTDILKKNIFRLSKETEALVHMQLQIAEIDAAYPLNSVKQIVAYFMQSPMVTTQQADFVNKLLDDLPDGNKLCHGDFHPGNILVQNGQKYIIDWGGAHRGCFLSDAAHTYLLMKHVPQIPGQSAMQHTLLQVAGAMLARAYLKAARRSGAFQEEQFAKWTVVMAFLRVHYGLPGERTGRLKYIEKCAAAYHAGVPAEKWYRL</sequence>
<organism evidence="2 3">
    <name type="scientific">Caproicibacterium amylolyticum</name>
    <dbReference type="NCBI Taxonomy" id="2766537"/>
    <lineage>
        <taxon>Bacteria</taxon>
        <taxon>Bacillati</taxon>
        <taxon>Bacillota</taxon>
        <taxon>Clostridia</taxon>
        <taxon>Eubacteriales</taxon>
        <taxon>Oscillospiraceae</taxon>
        <taxon>Caproicibacterium</taxon>
    </lineage>
</organism>
<name>A0A7G9WJR0_9FIRM</name>
<dbReference type="KEGG" id="caml:H6X83_04650"/>
<gene>
    <name evidence="2" type="ORF">H6X83_04650</name>
</gene>
<evidence type="ECO:0000313" key="2">
    <source>
        <dbReference type="EMBL" id="QNO18922.1"/>
    </source>
</evidence>
<dbReference type="PROSITE" id="PS50011">
    <property type="entry name" value="PROTEIN_KINASE_DOM"/>
    <property type="match status" value="1"/>
</dbReference>
<dbReference type="GO" id="GO:0004672">
    <property type="term" value="F:protein kinase activity"/>
    <property type="evidence" value="ECO:0007669"/>
    <property type="project" value="InterPro"/>
</dbReference>
<dbReference type="AlphaFoldDB" id="A0A7G9WJR0"/>
<dbReference type="InterPro" id="IPR051678">
    <property type="entry name" value="AGP_Transferase"/>
</dbReference>